<dbReference type="STRING" id="383372.Rcas_3359"/>
<dbReference type="Proteomes" id="UP000000263">
    <property type="component" value="Chromosome"/>
</dbReference>
<dbReference type="Pfam" id="PF00117">
    <property type="entry name" value="GATase"/>
    <property type="match status" value="1"/>
</dbReference>
<evidence type="ECO:0000256" key="5">
    <source>
        <dbReference type="ARBA" id="ARBA00022741"/>
    </source>
</evidence>
<keyword evidence="4 11" id="KW-0436">Ligase</keyword>
<comment type="similarity">
    <text evidence="3 11">Belongs to the CarA family.</text>
</comment>
<dbReference type="SUPFAM" id="SSF52021">
    <property type="entry name" value="Carbamoyl phosphate synthetase, small subunit N-terminal domain"/>
    <property type="match status" value="1"/>
</dbReference>
<dbReference type="PRINTS" id="PR00097">
    <property type="entry name" value="ANTSNTHASEII"/>
</dbReference>
<dbReference type="UniPathway" id="UPA00070">
    <property type="reaction ID" value="UER00115"/>
</dbReference>
<feature type="binding site" evidence="11">
    <location>
        <position position="313"/>
    </location>
    <ligand>
        <name>L-glutamine</name>
        <dbReference type="ChEBI" id="CHEBI:58359"/>
    </ligand>
</feature>
<dbReference type="GO" id="GO:0006526">
    <property type="term" value="P:L-arginine biosynthetic process"/>
    <property type="evidence" value="ECO:0007669"/>
    <property type="project" value="UniProtKB-UniRule"/>
</dbReference>
<dbReference type="NCBIfam" id="TIGR01368">
    <property type="entry name" value="CPSaseIIsmall"/>
    <property type="match status" value="1"/>
</dbReference>
<feature type="active site" evidence="11">
    <location>
        <position position="355"/>
    </location>
</feature>
<keyword evidence="5 11" id="KW-0547">Nucleotide-binding</keyword>
<feature type="active site" evidence="11">
    <location>
        <position position="353"/>
    </location>
</feature>
<keyword evidence="11" id="KW-0055">Arginine biosynthesis</keyword>
<dbReference type="PANTHER" id="PTHR43418">
    <property type="entry name" value="MULTIFUNCTIONAL TRYPTOPHAN BIOSYNTHESIS PROTEIN-RELATED"/>
    <property type="match status" value="1"/>
</dbReference>
<protein>
    <recommendedName>
        <fullName evidence="11">Carbamoyl phosphate synthase small chain</fullName>
        <ecNumber evidence="11">6.3.5.5</ecNumber>
    </recommendedName>
    <alternativeName>
        <fullName evidence="11">Carbamoyl phosphate synthetase glutamine chain</fullName>
    </alternativeName>
</protein>
<dbReference type="KEGG" id="rca:Rcas_3359"/>
<keyword evidence="11" id="KW-0028">Amino-acid biosynthesis</keyword>
<evidence type="ECO:0000256" key="4">
    <source>
        <dbReference type="ARBA" id="ARBA00022598"/>
    </source>
</evidence>
<dbReference type="InterPro" id="IPR029062">
    <property type="entry name" value="Class_I_gatase-like"/>
</dbReference>
<dbReference type="SMART" id="SM01097">
    <property type="entry name" value="CPSase_sm_chain"/>
    <property type="match status" value="1"/>
</dbReference>
<reference evidence="13 14" key="1">
    <citation type="submission" date="2007-08" db="EMBL/GenBank/DDBJ databases">
        <title>Complete sequence of Roseiflexus castenholzii DSM 13941.</title>
        <authorList>
            <consortium name="US DOE Joint Genome Institute"/>
            <person name="Copeland A."/>
            <person name="Lucas S."/>
            <person name="Lapidus A."/>
            <person name="Barry K."/>
            <person name="Glavina del Rio T."/>
            <person name="Dalin E."/>
            <person name="Tice H."/>
            <person name="Pitluck S."/>
            <person name="Thompson L.S."/>
            <person name="Brettin T."/>
            <person name="Bruce D."/>
            <person name="Detter J.C."/>
            <person name="Han C."/>
            <person name="Tapia R."/>
            <person name="Schmutz J."/>
            <person name="Larimer F."/>
            <person name="Land M."/>
            <person name="Hauser L."/>
            <person name="Kyrpides N."/>
            <person name="Mikhailova N."/>
            <person name="Bryant D.A."/>
            <person name="Hanada S."/>
            <person name="Tsukatani Y."/>
            <person name="Richardson P."/>
        </authorList>
    </citation>
    <scope>NUCLEOTIDE SEQUENCE [LARGE SCALE GENOMIC DNA]</scope>
    <source>
        <strain evidence="14">DSM 13941 / HLO8</strain>
    </source>
</reference>
<evidence type="ECO:0000256" key="6">
    <source>
        <dbReference type="ARBA" id="ARBA00022840"/>
    </source>
</evidence>
<evidence type="ECO:0000256" key="1">
    <source>
        <dbReference type="ARBA" id="ARBA00004812"/>
    </source>
</evidence>
<feature type="binding site" evidence="11">
    <location>
        <position position="311"/>
    </location>
    <ligand>
        <name>L-glutamine</name>
        <dbReference type="ChEBI" id="CHEBI:58359"/>
    </ligand>
</feature>
<dbReference type="InterPro" id="IPR035686">
    <property type="entry name" value="CPSase_GATase1"/>
</dbReference>
<feature type="region of interest" description="CPSase" evidence="11">
    <location>
        <begin position="1"/>
        <end position="193"/>
    </location>
</feature>
<comment type="subunit">
    <text evidence="11">Composed of two chains; the small (or glutamine) chain promotes the hydrolysis of glutamine to ammonia, which is used by the large (or ammonia) chain to synthesize carbamoyl phosphate. Tetramer of heterodimers (alpha,beta)4.</text>
</comment>
<dbReference type="GO" id="GO:0006207">
    <property type="term" value="P:'de novo' pyrimidine nucleobase biosynthetic process"/>
    <property type="evidence" value="ECO:0007669"/>
    <property type="project" value="InterPro"/>
</dbReference>
<dbReference type="GO" id="GO:0044205">
    <property type="term" value="P:'de novo' UMP biosynthetic process"/>
    <property type="evidence" value="ECO:0007669"/>
    <property type="project" value="UniProtKB-UniRule"/>
</dbReference>
<evidence type="ECO:0000256" key="2">
    <source>
        <dbReference type="ARBA" id="ARBA00005077"/>
    </source>
</evidence>
<evidence type="ECO:0000313" key="13">
    <source>
        <dbReference type="EMBL" id="ABU59409.1"/>
    </source>
</evidence>
<keyword evidence="6 11" id="KW-0067">ATP-binding</keyword>
<keyword evidence="7 11" id="KW-0315">Glutamine amidotransferase</keyword>
<sequence length="386" mass="41952">MTTRTYAMLALEDGTIWHGYALGAIGERTGEVVFNTSMTGYQEVLTDPSYYGQIVVMTAPHIGNTGVNREDEESRHPWVAGFVVRAASPYVSNWRAAQSLHEYLAEHGIVAMTGVDTRALVRHIRTQGAMRAVISSENPEPDRLIAAARAAPSMNGLDLVPYVTCAEPYHWVEGNPGEWGPGETPAQRGESTFHVVAYDFGIKRNILRLLAEHGCRVTVVPATMPAADVLALEPDGVFLSNGPGDPAAVTYGVQAVRDLLGKTPVFGICLGHQILGLALGGTTYKLHFGHRGGNQPVRFSDTMRVEISSHNHGFAVDASSLPEGVEITHINLNDGCVEGLRAPDQRAFSVQYHPEAAPGPHDARYLFRRFVELMEQARNQRSMSSG</sequence>
<dbReference type="HAMAP" id="MF_01209">
    <property type="entry name" value="CPSase_S_chain"/>
    <property type="match status" value="1"/>
</dbReference>
<organism evidence="13 14">
    <name type="scientific">Roseiflexus castenholzii (strain DSM 13941 / HLO8)</name>
    <dbReference type="NCBI Taxonomy" id="383372"/>
    <lineage>
        <taxon>Bacteria</taxon>
        <taxon>Bacillati</taxon>
        <taxon>Chloroflexota</taxon>
        <taxon>Chloroflexia</taxon>
        <taxon>Chloroflexales</taxon>
        <taxon>Roseiflexineae</taxon>
        <taxon>Roseiflexaceae</taxon>
        <taxon>Roseiflexus</taxon>
    </lineage>
</organism>
<evidence type="ECO:0000256" key="9">
    <source>
        <dbReference type="ARBA" id="ARBA00048816"/>
    </source>
</evidence>
<dbReference type="InterPro" id="IPR036480">
    <property type="entry name" value="CarbP_synth_ssu_N_sf"/>
</dbReference>
<feature type="domain" description="Carbamoyl-phosphate synthase small subunit N-terminal" evidence="12">
    <location>
        <begin position="5"/>
        <end position="135"/>
    </location>
</feature>
<dbReference type="PRINTS" id="PR00099">
    <property type="entry name" value="CPSGATASE"/>
</dbReference>
<dbReference type="Pfam" id="PF00988">
    <property type="entry name" value="CPSase_sm_chain"/>
    <property type="match status" value="1"/>
</dbReference>
<dbReference type="GO" id="GO:0005524">
    <property type="term" value="F:ATP binding"/>
    <property type="evidence" value="ECO:0007669"/>
    <property type="project" value="UniProtKB-UniRule"/>
</dbReference>
<dbReference type="OrthoDB" id="9804328at2"/>
<dbReference type="InterPro" id="IPR017926">
    <property type="entry name" value="GATASE"/>
</dbReference>
<keyword evidence="8 11" id="KW-0665">Pyrimidine biosynthesis</keyword>
<name>A7NPB3_ROSCS</name>
<dbReference type="EC" id="6.3.5.5" evidence="11"/>
<comment type="pathway">
    <text evidence="2 11">Amino-acid biosynthesis; L-arginine biosynthesis; carbamoyl phosphate from bicarbonate: step 1/1.</text>
</comment>
<dbReference type="PROSITE" id="PS51273">
    <property type="entry name" value="GATASE_TYPE_1"/>
    <property type="match status" value="1"/>
</dbReference>
<dbReference type="UniPathway" id="UPA00068">
    <property type="reaction ID" value="UER00171"/>
</dbReference>
<feature type="active site" description="Nucleophile" evidence="11">
    <location>
        <position position="269"/>
    </location>
</feature>
<evidence type="ECO:0000256" key="11">
    <source>
        <dbReference type="HAMAP-Rule" id="MF_01209"/>
    </source>
</evidence>
<dbReference type="FunFam" id="3.50.30.20:FF:000001">
    <property type="entry name" value="Carbamoyl-phosphate synthase small chain"/>
    <property type="match status" value="1"/>
</dbReference>
<dbReference type="PRINTS" id="PR00096">
    <property type="entry name" value="GATASE"/>
</dbReference>
<dbReference type="RefSeq" id="WP_012121833.1">
    <property type="nucleotide sequence ID" value="NC_009767.1"/>
</dbReference>
<dbReference type="EMBL" id="CP000804">
    <property type="protein sequence ID" value="ABU59409.1"/>
    <property type="molecule type" value="Genomic_DNA"/>
</dbReference>
<feature type="binding site" evidence="11">
    <location>
        <position position="242"/>
    </location>
    <ligand>
        <name>L-glutamine</name>
        <dbReference type="ChEBI" id="CHEBI:58359"/>
    </ligand>
</feature>
<comment type="function">
    <text evidence="11">Small subunit of the glutamine-dependent carbamoyl phosphate synthetase (CPSase). CPSase catalyzes the formation of carbamoyl phosphate from the ammonia moiety of glutamine, carbonate, and phosphate donated by ATP, constituting the first step of 2 biosynthetic pathways, one leading to arginine and/or urea and the other to pyrimidine nucleotides. The small subunit (glutamine amidotransferase) binds and cleaves glutamine to supply the large subunit with the substrate ammonia.</text>
</comment>
<dbReference type="GO" id="GO:0004359">
    <property type="term" value="F:glutaminase activity"/>
    <property type="evidence" value="ECO:0007669"/>
    <property type="project" value="RHEA"/>
</dbReference>
<dbReference type="Gene3D" id="3.40.50.880">
    <property type="match status" value="1"/>
</dbReference>
<feature type="binding site" evidence="11">
    <location>
        <position position="244"/>
    </location>
    <ligand>
        <name>L-glutamine</name>
        <dbReference type="ChEBI" id="CHEBI:58359"/>
    </ligand>
</feature>
<comment type="catalytic activity">
    <reaction evidence="9 11">
        <text>hydrogencarbonate + L-glutamine + 2 ATP + H2O = carbamoyl phosphate + L-glutamate + 2 ADP + phosphate + 2 H(+)</text>
        <dbReference type="Rhea" id="RHEA:18633"/>
        <dbReference type="ChEBI" id="CHEBI:15377"/>
        <dbReference type="ChEBI" id="CHEBI:15378"/>
        <dbReference type="ChEBI" id="CHEBI:17544"/>
        <dbReference type="ChEBI" id="CHEBI:29985"/>
        <dbReference type="ChEBI" id="CHEBI:30616"/>
        <dbReference type="ChEBI" id="CHEBI:43474"/>
        <dbReference type="ChEBI" id="CHEBI:58228"/>
        <dbReference type="ChEBI" id="CHEBI:58359"/>
        <dbReference type="ChEBI" id="CHEBI:456216"/>
        <dbReference type="EC" id="6.3.5.5"/>
    </reaction>
</comment>
<dbReference type="eggNOG" id="COG0505">
    <property type="taxonomic scope" value="Bacteria"/>
</dbReference>
<dbReference type="NCBIfam" id="NF009475">
    <property type="entry name" value="PRK12838.1"/>
    <property type="match status" value="1"/>
</dbReference>
<dbReference type="CDD" id="cd01744">
    <property type="entry name" value="GATase1_CPSase"/>
    <property type="match status" value="1"/>
</dbReference>
<dbReference type="InterPro" id="IPR050472">
    <property type="entry name" value="Anth_synth/Amidotransfase"/>
</dbReference>
<proteinExistence type="inferred from homology"/>
<feature type="binding site" evidence="11">
    <location>
        <position position="270"/>
    </location>
    <ligand>
        <name>L-glutamine</name>
        <dbReference type="ChEBI" id="CHEBI:58359"/>
    </ligand>
</feature>
<dbReference type="AlphaFoldDB" id="A7NPB3"/>
<accession>A7NPB3</accession>
<feature type="binding site" evidence="11">
    <location>
        <position position="273"/>
    </location>
    <ligand>
        <name>L-glutamine</name>
        <dbReference type="ChEBI" id="CHEBI:58359"/>
    </ligand>
</feature>
<evidence type="ECO:0000259" key="12">
    <source>
        <dbReference type="SMART" id="SM01097"/>
    </source>
</evidence>
<feature type="binding site" evidence="11">
    <location>
        <position position="49"/>
    </location>
    <ligand>
        <name>L-glutamine</name>
        <dbReference type="ChEBI" id="CHEBI:58359"/>
    </ligand>
</feature>
<feature type="binding site" evidence="11">
    <location>
        <position position="314"/>
    </location>
    <ligand>
        <name>L-glutamine</name>
        <dbReference type="ChEBI" id="CHEBI:58359"/>
    </ligand>
</feature>
<evidence type="ECO:0000256" key="3">
    <source>
        <dbReference type="ARBA" id="ARBA00007800"/>
    </source>
</evidence>
<evidence type="ECO:0000256" key="8">
    <source>
        <dbReference type="ARBA" id="ARBA00022975"/>
    </source>
</evidence>
<dbReference type="PANTHER" id="PTHR43418:SF7">
    <property type="entry name" value="CARBAMOYL-PHOSPHATE SYNTHASE SMALL CHAIN"/>
    <property type="match status" value="1"/>
</dbReference>
<dbReference type="GO" id="GO:0006541">
    <property type="term" value="P:glutamine metabolic process"/>
    <property type="evidence" value="ECO:0007669"/>
    <property type="project" value="InterPro"/>
</dbReference>
<dbReference type="Gene3D" id="3.50.30.20">
    <property type="entry name" value="Carbamoyl-phosphate synthase small subunit, N-terminal domain"/>
    <property type="match status" value="1"/>
</dbReference>
<dbReference type="InterPro" id="IPR006274">
    <property type="entry name" value="CarbamoylP_synth_ssu"/>
</dbReference>
<dbReference type="InterPro" id="IPR002474">
    <property type="entry name" value="CarbamoylP_synth_ssu_N"/>
</dbReference>
<evidence type="ECO:0000313" key="14">
    <source>
        <dbReference type="Proteomes" id="UP000000263"/>
    </source>
</evidence>
<evidence type="ECO:0000256" key="10">
    <source>
        <dbReference type="ARBA" id="ARBA00049285"/>
    </source>
</evidence>
<comment type="pathway">
    <text evidence="1 11">Pyrimidine metabolism; UMP biosynthesis via de novo pathway; (S)-dihydroorotate from bicarbonate: step 1/3.</text>
</comment>
<dbReference type="GO" id="GO:0004088">
    <property type="term" value="F:carbamoyl-phosphate synthase (glutamine-hydrolyzing) activity"/>
    <property type="evidence" value="ECO:0007669"/>
    <property type="project" value="UniProtKB-UniRule"/>
</dbReference>
<comment type="catalytic activity">
    <reaction evidence="10 11">
        <text>L-glutamine + H2O = L-glutamate + NH4(+)</text>
        <dbReference type="Rhea" id="RHEA:15889"/>
        <dbReference type="ChEBI" id="CHEBI:15377"/>
        <dbReference type="ChEBI" id="CHEBI:28938"/>
        <dbReference type="ChEBI" id="CHEBI:29985"/>
        <dbReference type="ChEBI" id="CHEBI:58359"/>
    </reaction>
</comment>
<gene>
    <name evidence="11" type="primary">carA</name>
    <name evidence="13" type="ordered locus">Rcas_3359</name>
</gene>
<dbReference type="SUPFAM" id="SSF52317">
    <property type="entry name" value="Class I glutamine amidotransferase-like"/>
    <property type="match status" value="1"/>
</dbReference>
<keyword evidence="14" id="KW-1185">Reference proteome</keyword>
<evidence type="ECO:0000256" key="7">
    <source>
        <dbReference type="ARBA" id="ARBA00022962"/>
    </source>
</evidence>
<dbReference type="HOGENOM" id="CLU_035901_2_1_0"/>